<name>A0ABD3MXA8_9STRA</name>
<evidence type="ECO:0000313" key="1">
    <source>
        <dbReference type="EMBL" id="KAL3768032.1"/>
    </source>
</evidence>
<accession>A0ABD3MXA8</accession>
<dbReference type="InterPro" id="IPR051490">
    <property type="entry name" value="THEM6_lcsJ_thioesterase"/>
</dbReference>
<dbReference type="PANTHER" id="PTHR12475:SF4">
    <property type="entry name" value="PROTEIN THEM6"/>
    <property type="match status" value="1"/>
</dbReference>
<gene>
    <name evidence="1" type="ORF">ACHAWU_005490</name>
</gene>
<comment type="caution">
    <text evidence="1">The sequence shown here is derived from an EMBL/GenBank/DDBJ whole genome shotgun (WGS) entry which is preliminary data.</text>
</comment>
<dbReference type="Pfam" id="PF13279">
    <property type="entry name" value="4HBT_2"/>
    <property type="match status" value="1"/>
</dbReference>
<sequence length="217" mass="24686">MGIVHIPRTIAAVVRGMTKRRLSPLSENEKSLVGVGLKNPPHIYSSRAGLFDVDLMFHMNNASYLTHAELARWEWTAFGGTLAESMRSSSPFIVSASFIRFRREVPPLKNFDIETRLVNIDDRHLWVYQTFHHNKGTERGKVLAQVFTQGVVTNNGKVINPRLFLEKAMIDAKDALDDLSATSTDFGSIFDEKSDRFLQMEEVLRRSANLYDEKIDN</sequence>
<dbReference type="InterPro" id="IPR029069">
    <property type="entry name" value="HotDog_dom_sf"/>
</dbReference>
<reference evidence="1 2" key="1">
    <citation type="submission" date="2024-10" db="EMBL/GenBank/DDBJ databases">
        <title>Updated reference genomes for cyclostephanoid diatoms.</title>
        <authorList>
            <person name="Roberts W.R."/>
            <person name="Alverson A.J."/>
        </authorList>
    </citation>
    <scope>NUCLEOTIDE SEQUENCE [LARGE SCALE GENOMIC DNA]</scope>
    <source>
        <strain evidence="1 2">AJA232-27</strain>
    </source>
</reference>
<evidence type="ECO:0000313" key="2">
    <source>
        <dbReference type="Proteomes" id="UP001530293"/>
    </source>
</evidence>
<protein>
    <submittedName>
        <fullName evidence="1">Uncharacterized protein</fullName>
    </submittedName>
</protein>
<dbReference type="SUPFAM" id="SSF54637">
    <property type="entry name" value="Thioesterase/thiol ester dehydrase-isomerase"/>
    <property type="match status" value="1"/>
</dbReference>
<dbReference type="Gene3D" id="3.10.129.10">
    <property type="entry name" value="Hotdog Thioesterase"/>
    <property type="match status" value="1"/>
</dbReference>
<dbReference type="EMBL" id="JALLBG020000070">
    <property type="protein sequence ID" value="KAL3768032.1"/>
    <property type="molecule type" value="Genomic_DNA"/>
</dbReference>
<organism evidence="1 2">
    <name type="scientific">Discostella pseudostelligera</name>
    <dbReference type="NCBI Taxonomy" id="259834"/>
    <lineage>
        <taxon>Eukaryota</taxon>
        <taxon>Sar</taxon>
        <taxon>Stramenopiles</taxon>
        <taxon>Ochrophyta</taxon>
        <taxon>Bacillariophyta</taxon>
        <taxon>Coscinodiscophyceae</taxon>
        <taxon>Thalassiosirophycidae</taxon>
        <taxon>Stephanodiscales</taxon>
        <taxon>Stephanodiscaceae</taxon>
        <taxon>Discostella</taxon>
    </lineage>
</organism>
<dbReference type="AlphaFoldDB" id="A0ABD3MXA8"/>
<proteinExistence type="predicted"/>
<dbReference type="Proteomes" id="UP001530293">
    <property type="component" value="Unassembled WGS sequence"/>
</dbReference>
<keyword evidence="2" id="KW-1185">Reference proteome</keyword>
<dbReference type="PANTHER" id="PTHR12475">
    <property type="match status" value="1"/>
</dbReference>
<dbReference type="CDD" id="cd00586">
    <property type="entry name" value="4HBT"/>
    <property type="match status" value="1"/>
</dbReference>